<dbReference type="EMBL" id="JACHJJ010000001">
    <property type="protein sequence ID" value="MBB5961303.1"/>
    <property type="molecule type" value="Genomic_DNA"/>
</dbReference>
<reference evidence="1 2" key="1">
    <citation type="submission" date="2020-08" db="EMBL/GenBank/DDBJ databases">
        <title>Genomic Encyclopedia of Type Strains, Phase III (KMG-III): the genomes of soil and plant-associated and newly described type strains.</title>
        <authorList>
            <person name="Whitman W."/>
        </authorList>
    </citation>
    <scope>NUCLEOTIDE SEQUENCE [LARGE SCALE GENOMIC DNA]</scope>
    <source>
        <strain evidence="1 2">CECT 3303</strain>
    </source>
</reference>
<accession>A0A841CWV5</accession>
<dbReference type="AlphaFoldDB" id="A0A841CWV5"/>
<organism evidence="1 2">
    <name type="scientific">Planomonospora venezuelensis</name>
    <dbReference type="NCBI Taxonomy" id="1999"/>
    <lineage>
        <taxon>Bacteria</taxon>
        <taxon>Bacillati</taxon>
        <taxon>Actinomycetota</taxon>
        <taxon>Actinomycetes</taxon>
        <taxon>Streptosporangiales</taxon>
        <taxon>Streptosporangiaceae</taxon>
        <taxon>Planomonospora</taxon>
    </lineage>
</organism>
<evidence type="ECO:0000313" key="1">
    <source>
        <dbReference type="EMBL" id="MBB5961303.1"/>
    </source>
</evidence>
<sequence length="115" mass="13078">MTRSDLKEGLGESFEHVRELGFFGEVPSDWPLAVSWRPGRAGGIHPGVHGIALSVRPARSADRAEIREALREIVLPELHDWITHAVTATEVWKAASHRRVWRWTENRVFESEETS</sequence>
<evidence type="ECO:0000313" key="2">
    <source>
        <dbReference type="Proteomes" id="UP000562352"/>
    </source>
</evidence>
<dbReference type="Proteomes" id="UP000562352">
    <property type="component" value="Unassembled WGS sequence"/>
</dbReference>
<comment type="caution">
    <text evidence="1">The sequence shown here is derived from an EMBL/GenBank/DDBJ whole genome shotgun (WGS) entry which is preliminary data.</text>
</comment>
<proteinExistence type="predicted"/>
<keyword evidence="2" id="KW-1185">Reference proteome</keyword>
<gene>
    <name evidence="1" type="ORF">FHS22_000541</name>
</gene>
<dbReference type="RefSeq" id="WP_221473091.1">
    <property type="nucleotide sequence ID" value="NZ_BAAAWZ010000001.1"/>
</dbReference>
<name>A0A841CWV5_PLAVE</name>
<protein>
    <submittedName>
        <fullName evidence="1">Uncharacterized protein</fullName>
    </submittedName>
</protein>